<dbReference type="PROSITE" id="PS50172">
    <property type="entry name" value="BRCT"/>
    <property type="match status" value="1"/>
</dbReference>
<dbReference type="EC" id="6.3.4.19" evidence="1"/>
<feature type="region of interest" description="Disordered" evidence="7">
    <location>
        <begin position="205"/>
        <end position="293"/>
    </location>
</feature>
<feature type="domain" description="BRCT" evidence="8">
    <location>
        <begin position="34"/>
        <end position="59"/>
    </location>
</feature>
<feature type="compositionally biased region" description="Polar residues" evidence="7">
    <location>
        <begin position="258"/>
        <end position="267"/>
    </location>
</feature>
<dbReference type="Gene3D" id="3.40.50.620">
    <property type="entry name" value="HUPs"/>
    <property type="match status" value="1"/>
</dbReference>
<feature type="compositionally biased region" description="Polar residues" evidence="7">
    <location>
        <begin position="144"/>
        <end position="171"/>
    </location>
</feature>
<dbReference type="EMBL" id="JAAAIM010000212">
    <property type="protein sequence ID" value="KAG0292077.1"/>
    <property type="molecule type" value="Genomic_DNA"/>
</dbReference>
<comment type="caution">
    <text evidence="9">The sequence shown here is derived from an EMBL/GenBank/DDBJ whole genome shotgun (WGS) entry which is preliminary data.</text>
</comment>
<dbReference type="Proteomes" id="UP001194696">
    <property type="component" value="Unassembled WGS sequence"/>
</dbReference>
<gene>
    <name evidence="9" type="ORF">BGZ96_004564</name>
</gene>
<evidence type="ECO:0000313" key="10">
    <source>
        <dbReference type="Proteomes" id="UP001194696"/>
    </source>
</evidence>
<evidence type="ECO:0000256" key="4">
    <source>
        <dbReference type="ARBA" id="ARBA00022741"/>
    </source>
</evidence>
<evidence type="ECO:0000256" key="3">
    <source>
        <dbReference type="ARBA" id="ARBA00022694"/>
    </source>
</evidence>
<accession>A0ABQ7K5G9</accession>
<evidence type="ECO:0000256" key="1">
    <source>
        <dbReference type="ARBA" id="ARBA00013267"/>
    </source>
</evidence>
<feature type="region of interest" description="Disordered" evidence="7">
    <location>
        <begin position="307"/>
        <end position="337"/>
    </location>
</feature>
<evidence type="ECO:0000313" key="9">
    <source>
        <dbReference type="EMBL" id="KAG0292077.1"/>
    </source>
</evidence>
<protein>
    <recommendedName>
        <fullName evidence="1">tRNA(Ile)-lysidine synthetase</fullName>
        <ecNumber evidence="1">6.3.4.19</ecNumber>
    </recommendedName>
</protein>
<keyword evidence="2" id="KW-0436">Ligase</keyword>
<feature type="compositionally biased region" description="Polar residues" evidence="7">
    <location>
        <begin position="512"/>
        <end position="522"/>
    </location>
</feature>
<feature type="compositionally biased region" description="Polar residues" evidence="7">
    <location>
        <begin position="122"/>
        <end position="132"/>
    </location>
</feature>
<name>A0ABQ7K5G9_9FUNG</name>
<sequence>MFSGFSAWLAPELRSYKQTWGQFQVYLVCYRPTMKILRPDWIEDSIRGQKRLSLKRYKSVFPGLARFDNLLRISSTLRYLTSLDSTEHGNMAVGMDAFNSTNVISLDKSWQPHQPEPEIQDLSVTPSSGATSRKSHPALGSVGGTRTSSPFQQSRSVSVTTGSVQTITLTKSDPDKAGNVGEDEDDIVVRDELEDDSEVVSLAFLEHPSRSSSEEYNPSEQDLSSDSMEDAVFREDSAPSKPKSASPEAIPPLLDNVKTVSPPSQTHKAVGNPPRTRKSTRPPAQTHDSQVSDDFFASSDDELAVSETNGLKKISPQRNPSLRSFERADTMPLSPRDSLPLVSFHTCEDNKIRNNKNDMKTHTAGLAAITVKEFAQWITPFESTAAAAALRHRHQRYQHQHHQGSLAPADIDESLRQQQRENGSKDAIVRNVGIAVSGGVDSMALATLLARHYSLQSNTRLHAFIVDHKLRNNSTEEANYVAQQVQKLNVVPHVLTLDWSTPDSLELDHHSSNFNSKQQLGETPQKPEKAHLETKARLRRYKAIAQQCYGLAIEDLFVGHHAGDQVETTLFRFSRASGIDGLAGVQSLAPLSVLAVPEALDIRVVRPLLHVSKVSRISIDVTVTRVPASRNCATY</sequence>
<feature type="compositionally biased region" description="Polar residues" evidence="7">
    <location>
        <begin position="214"/>
        <end position="226"/>
    </location>
</feature>
<keyword evidence="4" id="KW-0547">Nucleotide-binding</keyword>
<dbReference type="CDD" id="cd01992">
    <property type="entry name" value="TilS_N"/>
    <property type="match status" value="1"/>
</dbReference>
<evidence type="ECO:0000256" key="5">
    <source>
        <dbReference type="ARBA" id="ARBA00022840"/>
    </source>
</evidence>
<evidence type="ECO:0000256" key="7">
    <source>
        <dbReference type="SAM" id="MobiDB-lite"/>
    </source>
</evidence>
<feature type="compositionally biased region" description="Low complexity" evidence="7">
    <location>
        <begin position="239"/>
        <end position="252"/>
    </location>
</feature>
<proteinExistence type="predicted"/>
<feature type="region of interest" description="Disordered" evidence="7">
    <location>
        <begin position="109"/>
        <end position="185"/>
    </location>
</feature>
<evidence type="ECO:0000259" key="8">
    <source>
        <dbReference type="PROSITE" id="PS50172"/>
    </source>
</evidence>
<feature type="region of interest" description="Disordered" evidence="7">
    <location>
        <begin position="510"/>
        <end position="529"/>
    </location>
</feature>
<comment type="catalytic activity">
    <reaction evidence="6">
        <text>cytidine(34) in tRNA(Ile2) + L-lysine + ATP = lysidine(34) in tRNA(Ile2) + AMP + diphosphate + H(+)</text>
        <dbReference type="Rhea" id="RHEA:43744"/>
        <dbReference type="Rhea" id="RHEA-COMP:10625"/>
        <dbReference type="Rhea" id="RHEA-COMP:10670"/>
        <dbReference type="ChEBI" id="CHEBI:15378"/>
        <dbReference type="ChEBI" id="CHEBI:30616"/>
        <dbReference type="ChEBI" id="CHEBI:32551"/>
        <dbReference type="ChEBI" id="CHEBI:33019"/>
        <dbReference type="ChEBI" id="CHEBI:82748"/>
        <dbReference type="ChEBI" id="CHEBI:83665"/>
        <dbReference type="ChEBI" id="CHEBI:456215"/>
        <dbReference type="EC" id="6.3.4.19"/>
    </reaction>
</comment>
<dbReference type="InterPro" id="IPR012094">
    <property type="entry name" value="tRNA_Ile_lys_synt"/>
</dbReference>
<organism evidence="9 10">
    <name type="scientific">Linnemannia gamsii</name>
    <dbReference type="NCBI Taxonomy" id="64522"/>
    <lineage>
        <taxon>Eukaryota</taxon>
        <taxon>Fungi</taxon>
        <taxon>Fungi incertae sedis</taxon>
        <taxon>Mucoromycota</taxon>
        <taxon>Mortierellomycotina</taxon>
        <taxon>Mortierellomycetes</taxon>
        <taxon>Mortierellales</taxon>
        <taxon>Mortierellaceae</taxon>
        <taxon>Linnemannia</taxon>
    </lineage>
</organism>
<keyword evidence="3" id="KW-0819">tRNA processing</keyword>
<dbReference type="SUPFAM" id="SSF52402">
    <property type="entry name" value="Adenine nucleotide alpha hydrolases-like"/>
    <property type="match status" value="1"/>
</dbReference>
<evidence type="ECO:0000256" key="2">
    <source>
        <dbReference type="ARBA" id="ARBA00022598"/>
    </source>
</evidence>
<evidence type="ECO:0000256" key="6">
    <source>
        <dbReference type="ARBA" id="ARBA00048539"/>
    </source>
</evidence>
<dbReference type="InterPro" id="IPR001357">
    <property type="entry name" value="BRCT_dom"/>
</dbReference>
<dbReference type="PANTHER" id="PTHR43033:SF1">
    <property type="entry name" value="TRNA(ILE)-LYSIDINE SYNTHASE-RELATED"/>
    <property type="match status" value="1"/>
</dbReference>
<keyword evidence="10" id="KW-1185">Reference proteome</keyword>
<dbReference type="PANTHER" id="PTHR43033">
    <property type="entry name" value="TRNA(ILE)-LYSIDINE SYNTHASE-RELATED"/>
    <property type="match status" value="1"/>
</dbReference>
<dbReference type="InterPro" id="IPR011063">
    <property type="entry name" value="TilS/TtcA_N"/>
</dbReference>
<dbReference type="InterPro" id="IPR014729">
    <property type="entry name" value="Rossmann-like_a/b/a_fold"/>
</dbReference>
<dbReference type="InterPro" id="IPR012795">
    <property type="entry name" value="tRNA_Ile_lys_synt_N"/>
</dbReference>
<keyword evidence="5" id="KW-0067">ATP-binding</keyword>
<dbReference type="Pfam" id="PF01171">
    <property type="entry name" value="ATP_bind_3"/>
    <property type="match status" value="1"/>
</dbReference>
<reference evidence="9 10" key="1">
    <citation type="journal article" date="2020" name="Fungal Divers.">
        <title>Resolving the Mortierellaceae phylogeny through synthesis of multi-gene phylogenetics and phylogenomics.</title>
        <authorList>
            <person name="Vandepol N."/>
            <person name="Liber J."/>
            <person name="Desiro A."/>
            <person name="Na H."/>
            <person name="Kennedy M."/>
            <person name="Barry K."/>
            <person name="Grigoriev I.V."/>
            <person name="Miller A.N."/>
            <person name="O'Donnell K."/>
            <person name="Stajich J.E."/>
            <person name="Bonito G."/>
        </authorList>
    </citation>
    <scope>NUCLEOTIDE SEQUENCE [LARGE SCALE GENOMIC DNA]</scope>
    <source>
        <strain evidence="9 10">AD045</strain>
    </source>
</reference>